<reference evidence="3 4" key="1">
    <citation type="submission" date="2016-08" db="EMBL/GenBank/DDBJ databases">
        <title>Evolution of the type three secretion system and type three effector repertoires in Xanthomonas.</title>
        <authorList>
            <person name="Merda D."/>
            <person name="Briand M."/>
            <person name="Bosis E."/>
            <person name="Rousseau C."/>
            <person name="Portier P."/>
            <person name="Jacques M.-A."/>
            <person name="Fischer-Le Saux M."/>
        </authorList>
    </citation>
    <scope>NUCLEOTIDE SEQUENCE [LARGE SCALE GENOMIC DNA]</scope>
    <source>
        <strain evidence="3 4">CFBP 7409</strain>
    </source>
</reference>
<evidence type="ECO:0000313" key="4">
    <source>
        <dbReference type="Proteomes" id="UP000238049"/>
    </source>
</evidence>
<dbReference type="PANTHER" id="PTHR33609">
    <property type="entry name" value="LOW CALCIUM RESPONSE LOCUS PROTEIN S"/>
    <property type="match status" value="1"/>
</dbReference>
<dbReference type="InterPro" id="IPR052546">
    <property type="entry name" value="Transposase_8_domain"/>
</dbReference>
<gene>
    <name evidence="3" type="ORF">XarbCFBP7409_21160</name>
</gene>
<comment type="caution">
    <text evidence="3">The sequence shown here is derived from an EMBL/GenBank/DDBJ whole genome shotgun (WGS) entry which is preliminary data.</text>
</comment>
<evidence type="ECO:0000256" key="2">
    <source>
        <dbReference type="SAM" id="MobiDB-lite"/>
    </source>
</evidence>
<dbReference type="SUPFAM" id="SSF46689">
    <property type="entry name" value="Homeodomain-like"/>
    <property type="match status" value="1"/>
</dbReference>
<dbReference type="PANTHER" id="PTHR33609:SF1">
    <property type="entry name" value="TRANSPOSASE"/>
    <property type="match status" value="1"/>
</dbReference>
<proteinExistence type="inferred from homology"/>
<dbReference type="Proteomes" id="UP000238049">
    <property type="component" value="Unassembled WGS sequence"/>
</dbReference>
<name>A0A2S6ZI09_9XANT</name>
<evidence type="ECO:0008006" key="5">
    <source>
        <dbReference type="Google" id="ProtNLM"/>
    </source>
</evidence>
<feature type="region of interest" description="Disordered" evidence="2">
    <location>
        <begin position="1"/>
        <end position="22"/>
    </location>
</feature>
<dbReference type="GO" id="GO:0004803">
    <property type="term" value="F:transposase activity"/>
    <property type="evidence" value="ECO:0007669"/>
    <property type="project" value="InterPro"/>
</dbReference>
<dbReference type="Pfam" id="PF01527">
    <property type="entry name" value="HTH_Tnp_1"/>
    <property type="match status" value="1"/>
</dbReference>
<dbReference type="AlphaFoldDB" id="A0A2S6ZI09"/>
<dbReference type="GO" id="GO:0006313">
    <property type="term" value="P:DNA transposition"/>
    <property type="evidence" value="ECO:0007669"/>
    <property type="project" value="InterPro"/>
</dbReference>
<dbReference type="EMBL" id="MDSL01000127">
    <property type="protein sequence ID" value="PPT91902.1"/>
    <property type="molecule type" value="Genomic_DNA"/>
</dbReference>
<dbReference type="InterPro" id="IPR009057">
    <property type="entry name" value="Homeodomain-like_sf"/>
</dbReference>
<evidence type="ECO:0000313" key="3">
    <source>
        <dbReference type="EMBL" id="PPT91902.1"/>
    </source>
</evidence>
<dbReference type="InterPro" id="IPR002514">
    <property type="entry name" value="Transposase_8"/>
</dbReference>
<organism evidence="3 4">
    <name type="scientific">Xanthomonas arboricola pv. guizotiae</name>
    <dbReference type="NCBI Taxonomy" id="487867"/>
    <lineage>
        <taxon>Bacteria</taxon>
        <taxon>Pseudomonadati</taxon>
        <taxon>Pseudomonadota</taxon>
        <taxon>Gammaproteobacteria</taxon>
        <taxon>Lysobacterales</taxon>
        <taxon>Lysobacteraceae</taxon>
        <taxon>Xanthomonas</taxon>
    </lineage>
</organism>
<accession>A0A2S6ZI09</accession>
<sequence>MRGKPDPPNKPGHRKVEASPAWDPVAMRSQAIKKSRFTEEQIAYALKQAELGMAVGEICRKMGIAEATFYVWRKKYGGLGPSELKRLRLLEEENRKLKQLVADLSLDKAMLQEVVTKKL</sequence>
<dbReference type="GO" id="GO:0003677">
    <property type="term" value="F:DNA binding"/>
    <property type="evidence" value="ECO:0007669"/>
    <property type="project" value="InterPro"/>
</dbReference>
<evidence type="ECO:0000256" key="1">
    <source>
        <dbReference type="ARBA" id="ARBA00009964"/>
    </source>
</evidence>
<comment type="similarity">
    <text evidence="1">Belongs to the transposase 8 family.</text>
</comment>
<protein>
    <recommendedName>
        <fullName evidence="5">Transposase</fullName>
    </recommendedName>
</protein>